<organism evidence="2 3">
    <name type="scientific">Cupriavidus cauae</name>
    <dbReference type="NCBI Taxonomy" id="2608999"/>
    <lineage>
        <taxon>Bacteria</taxon>
        <taxon>Pseudomonadati</taxon>
        <taxon>Pseudomonadota</taxon>
        <taxon>Betaproteobacteria</taxon>
        <taxon>Burkholderiales</taxon>
        <taxon>Burkholderiaceae</taxon>
        <taxon>Cupriavidus</taxon>
    </lineage>
</organism>
<feature type="region of interest" description="Disordered" evidence="1">
    <location>
        <begin position="1"/>
        <end position="124"/>
    </location>
</feature>
<comment type="caution">
    <text evidence="2">The sequence shown here is derived from an EMBL/GenBank/DDBJ whole genome shotgun (WGS) entry which is preliminary data.</text>
</comment>
<keyword evidence="3" id="KW-1185">Reference proteome</keyword>
<name>A0A5M8AFB1_9BURK</name>
<feature type="compositionally biased region" description="Low complexity" evidence="1">
    <location>
        <begin position="51"/>
        <end position="79"/>
    </location>
</feature>
<reference evidence="2 3" key="1">
    <citation type="submission" date="2019-09" db="EMBL/GenBank/DDBJ databases">
        <title>Isolation of a novel species in the genus Cupriavidus from patients with sepsis using whole genome sequencing.</title>
        <authorList>
            <person name="Kweon O.J."/>
            <person name="Lee M.-K."/>
        </authorList>
    </citation>
    <scope>NUCLEOTIDE SEQUENCE [LARGE SCALE GENOMIC DNA]</scope>
    <source>
        <strain evidence="2 3">MKL-01</strain>
    </source>
</reference>
<evidence type="ECO:0000313" key="3">
    <source>
        <dbReference type="Proteomes" id="UP000324324"/>
    </source>
</evidence>
<protein>
    <submittedName>
        <fullName evidence="2">Uncharacterized protein</fullName>
    </submittedName>
</protein>
<gene>
    <name evidence="2" type="ORF">F1599_16370</name>
</gene>
<dbReference type="RefSeq" id="WP_150083775.1">
    <property type="nucleotide sequence ID" value="NZ_VWRN01000045.1"/>
</dbReference>
<dbReference type="Proteomes" id="UP000324324">
    <property type="component" value="Unassembled WGS sequence"/>
</dbReference>
<evidence type="ECO:0000313" key="2">
    <source>
        <dbReference type="EMBL" id="KAA6120756.1"/>
    </source>
</evidence>
<dbReference type="AlphaFoldDB" id="A0A5M8AFB1"/>
<evidence type="ECO:0000256" key="1">
    <source>
        <dbReference type="SAM" id="MobiDB-lite"/>
    </source>
</evidence>
<sequence>MRMKDKSSGIPNPVAPQSVESLTPEKGPLSQERGQNPAAEADTMPSESTPAGGATQAEQGKQAQQAHQAQQAQQGQQGQKQGGKPGEKPADKPAPTPNEVMNEQVSPPDEQGDRMQSDRPHIGG</sequence>
<proteinExistence type="predicted"/>
<accession>A0A5M8AFB1</accession>
<dbReference type="EMBL" id="VWRN01000045">
    <property type="protein sequence ID" value="KAA6120756.1"/>
    <property type="molecule type" value="Genomic_DNA"/>
</dbReference>
<feature type="compositionally biased region" description="Basic and acidic residues" evidence="1">
    <location>
        <begin position="111"/>
        <end position="124"/>
    </location>
</feature>